<keyword evidence="3" id="KW-1185">Reference proteome</keyword>
<name>A0A0P1IVF2_9RHOB</name>
<dbReference type="EMBL" id="CYUE01000025">
    <property type="protein sequence ID" value="CUK27617.1"/>
    <property type="molecule type" value="Genomic_DNA"/>
</dbReference>
<organism evidence="2 3">
    <name type="scientific">Cognatishimia activa</name>
    <dbReference type="NCBI Taxonomy" id="1715691"/>
    <lineage>
        <taxon>Bacteria</taxon>
        <taxon>Pseudomonadati</taxon>
        <taxon>Pseudomonadota</taxon>
        <taxon>Alphaproteobacteria</taxon>
        <taxon>Rhodobacterales</taxon>
        <taxon>Paracoccaceae</taxon>
        <taxon>Cognatishimia</taxon>
    </lineage>
</organism>
<evidence type="ECO:0000259" key="1">
    <source>
        <dbReference type="Pfam" id="PF13471"/>
    </source>
</evidence>
<dbReference type="STRING" id="1715691.TA5113_02583"/>
<feature type="domain" description="Microcin J25-processing protein McjB C-terminal" evidence="1">
    <location>
        <begin position="46"/>
        <end position="140"/>
    </location>
</feature>
<sequence>MAYLNAPKLSGTDTKKQRQVRRFTLLSVALYRIAYVRLMLSLRQVDRLKRQIKQIQIANKAQDTNADIADLREVAWSVSAASRLVPRATCLTQAMSGAWLMAQRGWISEVRLTIPTHAAKQFAPHAWLFHDQMILLGGTPEEFAQHSQFDAPTE</sequence>
<dbReference type="Proteomes" id="UP000051184">
    <property type="component" value="Unassembled WGS sequence"/>
</dbReference>
<accession>A0A0P1IVF2</accession>
<gene>
    <name evidence="2" type="ORF">TA5114_03445</name>
</gene>
<dbReference type="InterPro" id="IPR032708">
    <property type="entry name" value="McjB_C"/>
</dbReference>
<dbReference type="NCBIfam" id="NF033537">
    <property type="entry name" value="lasso_biosyn_B2"/>
    <property type="match status" value="1"/>
</dbReference>
<reference evidence="3" key="1">
    <citation type="submission" date="2015-09" db="EMBL/GenBank/DDBJ databases">
        <authorList>
            <person name="Rodrigo-Torres Lidia"/>
            <person name="Arahal R.David."/>
        </authorList>
    </citation>
    <scope>NUCLEOTIDE SEQUENCE [LARGE SCALE GENOMIC DNA]</scope>
    <source>
        <strain evidence="3">CECT 5114</strain>
    </source>
</reference>
<evidence type="ECO:0000313" key="2">
    <source>
        <dbReference type="EMBL" id="CUK27617.1"/>
    </source>
</evidence>
<evidence type="ECO:0000313" key="3">
    <source>
        <dbReference type="Proteomes" id="UP000051184"/>
    </source>
</evidence>
<protein>
    <recommendedName>
        <fullName evidence="1">Microcin J25-processing protein McjB C-terminal domain-containing protein</fullName>
    </recommendedName>
</protein>
<dbReference type="InterPro" id="IPR053521">
    <property type="entry name" value="McjB-like"/>
</dbReference>
<dbReference type="AlphaFoldDB" id="A0A0P1IVF2"/>
<dbReference type="OrthoDB" id="7569774at2"/>
<dbReference type="Pfam" id="PF13471">
    <property type="entry name" value="Transglut_core3"/>
    <property type="match status" value="1"/>
</dbReference>
<dbReference type="RefSeq" id="WP_058316530.1">
    <property type="nucleotide sequence ID" value="NZ_CYTO01000024.1"/>
</dbReference>
<proteinExistence type="predicted"/>